<protein>
    <submittedName>
        <fullName evidence="1">Uncharacterized protein</fullName>
    </submittedName>
</protein>
<sequence length="125" mass="14062">MSKEPNHLLSAFVAWACSQQQQLLHQGSALVTRVEVCKATNNRAVTFTVERPRIESNGWIGGDVEEFGRLTVWENGCADAEWANLCNVDGAFVEPIYQEHWDKLDQQMIGIAFQTFTAQFERAAS</sequence>
<evidence type="ECO:0000313" key="2">
    <source>
        <dbReference type="Proteomes" id="UP000320160"/>
    </source>
</evidence>
<comment type="caution">
    <text evidence="1">The sequence shown here is derived from an EMBL/GenBank/DDBJ whole genome shotgun (WGS) entry which is preliminary data.</text>
</comment>
<name>A0A553WKB0_9SPHN</name>
<dbReference type="AlphaFoldDB" id="A0A553WKB0"/>
<dbReference type="EMBL" id="VKKU01000001">
    <property type="protein sequence ID" value="TSB05101.1"/>
    <property type="molecule type" value="Genomic_DNA"/>
</dbReference>
<organism evidence="1 2">
    <name type="scientific">Sphingorhabdus contaminans</name>
    <dbReference type="NCBI Taxonomy" id="1343899"/>
    <lineage>
        <taxon>Bacteria</taxon>
        <taxon>Pseudomonadati</taxon>
        <taxon>Pseudomonadota</taxon>
        <taxon>Alphaproteobacteria</taxon>
        <taxon>Sphingomonadales</taxon>
        <taxon>Sphingomonadaceae</taxon>
        <taxon>Sphingorhabdus</taxon>
    </lineage>
</organism>
<accession>A0A553WKB0</accession>
<reference evidence="1 2" key="1">
    <citation type="submission" date="2019-07" db="EMBL/GenBank/DDBJ databases">
        <authorList>
            <person name="Park M."/>
        </authorList>
    </citation>
    <scope>NUCLEOTIDE SEQUENCE [LARGE SCALE GENOMIC DNA]</scope>
    <source>
        <strain evidence="1 2">KCTC32445</strain>
    </source>
</reference>
<gene>
    <name evidence="1" type="ORF">FOM92_06905</name>
</gene>
<evidence type="ECO:0000313" key="1">
    <source>
        <dbReference type="EMBL" id="TSB05101.1"/>
    </source>
</evidence>
<proteinExistence type="predicted"/>
<dbReference type="Proteomes" id="UP000320160">
    <property type="component" value="Unassembled WGS sequence"/>
</dbReference>
<dbReference type="RefSeq" id="WP_143776017.1">
    <property type="nucleotide sequence ID" value="NZ_VKKU01000001.1"/>
</dbReference>
<keyword evidence="2" id="KW-1185">Reference proteome</keyword>